<evidence type="ECO:0000313" key="4">
    <source>
        <dbReference type="Proteomes" id="UP000324832"/>
    </source>
</evidence>
<dbReference type="Proteomes" id="UP000324832">
    <property type="component" value="Unassembled WGS sequence"/>
</dbReference>
<accession>A0A5E4PKU4</accession>
<feature type="chain" id="PRO_5022720008" evidence="2">
    <location>
        <begin position="17"/>
        <end position="492"/>
    </location>
</feature>
<name>A0A5E4PKU4_9NEOP</name>
<keyword evidence="4" id="KW-1185">Reference proteome</keyword>
<gene>
    <name evidence="3" type="ORF">LSINAPIS_LOCUS158</name>
</gene>
<feature type="compositionally biased region" description="Basic and acidic residues" evidence="1">
    <location>
        <begin position="26"/>
        <end position="46"/>
    </location>
</feature>
<dbReference type="AlphaFoldDB" id="A0A5E4PKU4"/>
<feature type="region of interest" description="Disordered" evidence="1">
    <location>
        <begin position="26"/>
        <end position="58"/>
    </location>
</feature>
<evidence type="ECO:0000256" key="2">
    <source>
        <dbReference type="SAM" id="SignalP"/>
    </source>
</evidence>
<feature type="signal peptide" evidence="2">
    <location>
        <begin position="1"/>
        <end position="16"/>
    </location>
</feature>
<evidence type="ECO:0000313" key="3">
    <source>
        <dbReference type="EMBL" id="VVC86315.1"/>
    </source>
</evidence>
<protein>
    <submittedName>
        <fullName evidence="3">Uncharacterized protein</fullName>
    </submittedName>
</protein>
<sequence length="492" mass="57751">MELALIIALACTAGSAERYDDYSSARMPDYHMHNEDSRDDYSERPSDISAPPLDYSYEDERRERAAQNIEHEREVGDVWHKERKKNKPVAFVEDYNSQDLYKYSNTPDEEHKLYARRRDDSNRLHNRRKKIDTKDELYSKNSRSRFIDEDVPYNDHLQGIEEDMLENKRDIKEKKKTVHRHNIVNNRKVKRRKTRNRENTDILDSEDVLTAEKVFDVDERVDDEKRKWDLDEPRALQPAQDDDIRLKPNERRAGKGYADYDQYNDMKRVERIKNKMPALLHRTTAREFMAPSARPIIDWPLRRAKLPDEPEDSNNYRKNFPIDASITKSSIIPKVSIFGKTTTNNGEAKMMKGIVSGSSELSLAEKSKLSILKKAQRKEILPNVTITTKPPVLMLVTQRMQTMVMVEPPQSKVERLRPREISEDTPERIARAKKLMRHKLLSNAKNIHELINNWDDMVCDYIDVSLLNEAAWIKTPSLLLFFSYLSSAWVFD</sequence>
<keyword evidence="2" id="KW-0732">Signal</keyword>
<proteinExistence type="predicted"/>
<reference evidence="3 4" key="1">
    <citation type="submission" date="2017-07" db="EMBL/GenBank/DDBJ databases">
        <authorList>
            <person name="Talla V."/>
            <person name="Backstrom N."/>
        </authorList>
    </citation>
    <scope>NUCLEOTIDE SEQUENCE [LARGE SCALE GENOMIC DNA]</scope>
</reference>
<dbReference type="EMBL" id="FZQP02000002">
    <property type="protein sequence ID" value="VVC86315.1"/>
    <property type="molecule type" value="Genomic_DNA"/>
</dbReference>
<evidence type="ECO:0000256" key="1">
    <source>
        <dbReference type="SAM" id="MobiDB-lite"/>
    </source>
</evidence>
<organism evidence="3 4">
    <name type="scientific">Leptidea sinapis</name>
    <dbReference type="NCBI Taxonomy" id="189913"/>
    <lineage>
        <taxon>Eukaryota</taxon>
        <taxon>Metazoa</taxon>
        <taxon>Ecdysozoa</taxon>
        <taxon>Arthropoda</taxon>
        <taxon>Hexapoda</taxon>
        <taxon>Insecta</taxon>
        <taxon>Pterygota</taxon>
        <taxon>Neoptera</taxon>
        <taxon>Endopterygota</taxon>
        <taxon>Lepidoptera</taxon>
        <taxon>Glossata</taxon>
        <taxon>Ditrysia</taxon>
        <taxon>Papilionoidea</taxon>
        <taxon>Pieridae</taxon>
        <taxon>Dismorphiinae</taxon>
        <taxon>Leptidea</taxon>
    </lineage>
</organism>